<dbReference type="AlphaFoldDB" id="A0AAW7DT47"/>
<gene>
    <name evidence="1" type="ORF">HX099_10090</name>
</gene>
<dbReference type="Proteomes" id="UP001173465">
    <property type="component" value="Unassembled WGS sequence"/>
</dbReference>
<organism evidence="1 2">
    <name type="scientific">Thiopseudomonas alkaliphila</name>
    <dbReference type="NCBI Taxonomy" id="1697053"/>
    <lineage>
        <taxon>Bacteria</taxon>
        <taxon>Pseudomonadati</taxon>
        <taxon>Pseudomonadota</taxon>
        <taxon>Gammaproteobacteria</taxon>
        <taxon>Pseudomonadales</taxon>
        <taxon>Pseudomonadaceae</taxon>
        <taxon>Thiopseudomonas</taxon>
    </lineage>
</organism>
<comment type="caution">
    <text evidence="1">The sequence shown here is derived from an EMBL/GenBank/DDBJ whole genome shotgun (WGS) entry which is preliminary data.</text>
</comment>
<evidence type="ECO:0000313" key="2">
    <source>
        <dbReference type="Proteomes" id="UP001173465"/>
    </source>
</evidence>
<reference evidence="1" key="1">
    <citation type="submission" date="2020-06" db="EMBL/GenBank/DDBJ databases">
        <authorList>
            <person name="Dong N."/>
        </authorList>
    </citation>
    <scope>NUCLEOTIDE SEQUENCE</scope>
    <source>
        <strain evidence="1">DF46-2-2</strain>
    </source>
</reference>
<dbReference type="EMBL" id="JACANB010000007">
    <property type="protein sequence ID" value="MDM1697004.1"/>
    <property type="molecule type" value="Genomic_DNA"/>
</dbReference>
<evidence type="ECO:0000313" key="1">
    <source>
        <dbReference type="EMBL" id="MDM1697004.1"/>
    </source>
</evidence>
<reference evidence="1" key="2">
    <citation type="journal article" date="2022" name="Sci. Total Environ.">
        <title>Prevalence, transmission, and molecular epidemiology of tet(X)-positive bacteria among humans, animals, and environmental niches in China: An epidemiological, and genomic-based study.</title>
        <authorList>
            <person name="Dong N."/>
            <person name="Zeng Y."/>
            <person name="Cai C."/>
            <person name="Sun C."/>
            <person name="Lu J."/>
            <person name="Liu C."/>
            <person name="Zhou H."/>
            <person name="Sun Q."/>
            <person name="Shu L."/>
            <person name="Wang H."/>
            <person name="Wang Y."/>
            <person name="Wang S."/>
            <person name="Wu C."/>
            <person name="Chan E.W."/>
            <person name="Chen G."/>
            <person name="Shen Z."/>
            <person name="Chen S."/>
            <person name="Zhang R."/>
        </authorList>
    </citation>
    <scope>NUCLEOTIDE SEQUENCE</scope>
    <source>
        <strain evidence="1">DF46-2-2</strain>
    </source>
</reference>
<protein>
    <submittedName>
        <fullName evidence="1">Uncharacterized protein</fullName>
    </submittedName>
</protein>
<proteinExistence type="predicted"/>
<accession>A0AAW7DT47</accession>
<name>A0AAW7DT47_9GAMM</name>
<sequence>MISGELQQAKQKILPTYSNAKIHAFWQDNNLYLVRNISKQPPQMIKIHLPVQTLKNLELNILPTDKMPGTTVQISQASSSRGQGSQQLFTEGYTLGLKVIDSDQEILKGRLFLDLPGDFGEWQGDLVIANQFP</sequence>
<dbReference type="RefSeq" id="WP_286594285.1">
    <property type="nucleotide sequence ID" value="NZ_JACANB010000007.1"/>
</dbReference>